<evidence type="ECO:0008006" key="3">
    <source>
        <dbReference type="Google" id="ProtNLM"/>
    </source>
</evidence>
<dbReference type="PANTHER" id="PTHR42791">
    <property type="entry name" value="GNAT FAMILY ACETYLTRANSFERASE"/>
    <property type="match status" value="1"/>
</dbReference>
<evidence type="ECO:0000313" key="2">
    <source>
        <dbReference type="Proteomes" id="UP001140560"/>
    </source>
</evidence>
<accession>A0A9W8YG79</accession>
<proteinExistence type="predicted"/>
<dbReference type="Gene3D" id="3.40.630.30">
    <property type="match status" value="1"/>
</dbReference>
<evidence type="ECO:0000313" key="1">
    <source>
        <dbReference type="EMBL" id="KAJ4377337.1"/>
    </source>
</evidence>
<sequence>MPLELGYPTDDEFASFVPMTFEAMGGRSEFVNTVWPEGFTKEGQEMSRQRFLFLKKIDPTCKWVKVTDNETNEIIGVAQWNVYEGQKPPEMIVDGPPGTWKDETEKEYAQELFKAYMEKRWKFIRENKLPLMCLNIMTVAPQHQYRGAGTLMMQWGVQLADSIGAACIIEATTEGRWLYEKSGFKLQEHWTLDVPERFKDRPKQRLFFMVRPRTSGQP</sequence>
<dbReference type="SUPFAM" id="SSF55729">
    <property type="entry name" value="Acyl-CoA N-acyltransferases (Nat)"/>
    <property type="match status" value="1"/>
</dbReference>
<dbReference type="OrthoDB" id="4738875at2759"/>
<reference evidence="1" key="1">
    <citation type="submission" date="2022-10" db="EMBL/GenBank/DDBJ databases">
        <title>Tapping the CABI collections for fungal endophytes: first genome assemblies for Collariella, Neodidymelliopsis, Ascochyta clinopodiicola, Didymella pomorum, Didymosphaeria variabile, Neocosmospora piperis and Neocucurbitaria cava.</title>
        <authorList>
            <person name="Hill R."/>
        </authorList>
    </citation>
    <scope>NUCLEOTIDE SEQUENCE</scope>
    <source>
        <strain evidence="1">IMI 356814</strain>
    </source>
</reference>
<organism evidence="1 2">
    <name type="scientific">Neocucurbitaria cava</name>
    <dbReference type="NCBI Taxonomy" id="798079"/>
    <lineage>
        <taxon>Eukaryota</taxon>
        <taxon>Fungi</taxon>
        <taxon>Dikarya</taxon>
        <taxon>Ascomycota</taxon>
        <taxon>Pezizomycotina</taxon>
        <taxon>Dothideomycetes</taxon>
        <taxon>Pleosporomycetidae</taxon>
        <taxon>Pleosporales</taxon>
        <taxon>Pleosporineae</taxon>
        <taxon>Cucurbitariaceae</taxon>
        <taxon>Neocucurbitaria</taxon>
    </lineage>
</organism>
<dbReference type="InterPro" id="IPR052523">
    <property type="entry name" value="Trichothecene_AcTrans"/>
</dbReference>
<name>A0A9W8YG79_9PLEO</name>
<dbReference type="PANTHER" id="PTHR42791:SF14">
    <property type="entry name" value="N-ACETYLTRANSFERASE DOMAIN-CONTAINING PROTEIN"/>
    <property type="match status" value="1"/>
</dbReference>
<keyword evidence="2" id="KW-1185">Reference proteome</keyword>
<comment type="caution">
    <text evidence="1">The sequence shown here is derived from an EMBL/GenBank/DDBJ whole genome shotgun (WGS) entry which is preliminary data.</text>
</comment>
<dbReference type="Proteomes" id="UP001140560">
    <property type="component" value="Unassembled WGS sequence"/>
</dbReference>
<dbReference type="EMBL" id="JAPEUY010000001">
    <property type="protein sequence ID" value="KAJ4377337.1"/>
    <property type="molecule type" value="Genomic_DNA"/>
</dbReference>
<protein>
    <recommendedName>
        <fullName evidence="3">N-acetyltransferase domain-containing protein</fullName>
    </recommendedName>
</protein>
<dbReference type="InterPro" id="IPR016181">
    <property type="entry name" value="Acyl_CoA_acyltransferase"/>
</dbReference>
<dbReference type="AlphaFoldDB" id="A0A9W8YG79"/>
<gene>
    <name evidence="1" type="ORF">N0V83_000162</name>
</gene>